<feature type="transmembrane region" description="Helical" evidence="8">
    <location>
        <begin position="255"/>
        <end position="275"/>
    </location>
</feature>
<organism evidence="9 10">
    <name type="scientific">Domibacillus mangrovi</name>
    <dbReference type="NCBI Taxonomy" id="1714354"/>
    <lineage>
        <taxon>Bacteria</taxon>
        <taxon>Bacillati</taxon>
        <taxon>Bacillota</taxon>
        <taxon>Bacilli</taxon>
        <taxon>Bacillales</taxon>
        <taxon>Bacillaceae</taxon>
        <taxon>Domibacillus</taxon>
    </lineage>
</organism>
<feature type="transmembrane region" description="Helical" evidence="8">
    <location>
        <begin position="195"/>
        <end position="215"/>
    </location>
</feature>
<feature type="transmembrane region" description="Helical" evidence="8">
    <location>
        <begin position="129"/>
        <end position="151"/>
    </location>
</feature>
<evidence type="ECO:0000256" key="5">
    <source>
        <dbReference type="ARBA" id="ARBA00022692"/>
    </source>
</evidence>
<evidence type="ECO:0000256" key="7">
    <source>
        <dbReference type="ARBA" id="ARBA00023136"/>
    </source>
</evidence>
<dbReference type="PANTHER" id="PTHR36838:SF1">
    <property type="entry name" value="SLR1864 PROTEIN"/>
    <property type="match status" value="1"/>
</dbReference>
<dbReference type="GO" id="GO:0055085">
    <property type="term" value="P:transmembrane transport"/>
    <property type="evidence" value="ECO:0007669"/>
    <property type="project" value="InterPro"/>
</dbReference>
<dbReference type="AlphaFoldDB" id="A0A1Q5P6G8"/>
<comment type="similarity">
    <text evidence="2">Belongs to the auxin efflux carrier (TC 2.A.69) family.</text>
</comment>
<dbReference type="EMBL" id="MRWQ01000001">
    <property type="protein sequence ID" value="OKL37869.1"/>
    <property type="molecule type" value="Genomic_DNA"/>
</dbReference>
<feature type="transmembrane region" description="Helical" evidence="8">
    <location>
        <begin position="6"/>
        <end position="24"/>
    </location>
</feature>
<keyword evidence="10" id="KW-1185">Reference proteome</keyword>
<dbReference type="OrthoDB" id="401182at2"/>
<gene>
    <name evidence="9" type="ORF">BLL40_00080</name>
</gene>
<feature type="transmembrane region" description="Helical" evidence="8">
    <location>
        <begin position="102"/>
        <end position="123"/>
    </location>
</feature>
<feature type="transmembrane region" description="Helical" evidence="8">
    <location>
        <begin position="67"/>
        <end position="90"/>
    </location>
</feature>
<evidence type="ECO:0000313" key="9">
    <source>
        <dbReference type="EMBL" id="OKL37869.1"/>
    </source>
</evidence>
<keyword evidence="4" id="KW-1003">Cell membrane</keyword>
<feature type="transmembrane region" description="Helical" evidence="8">
    <location>
        <begin position="227"/>
        <end position="249"/>
    </location>
</feature>
<evidence type="ECO:0000256" key="2">
    <source>
        <dbReference type="ARBA" id="ARBA00010145"/>
    </source>
</evidence>
<feature type="transmembrane region" description="Helical" evidence="8">
    <location>
        <begin position="36"/>
        <end position="55"/>
    </location>
</feature>
<dbReference type="PANTHER" id="PTHR36838">
    <property type="entry name" value="AUXIN EFFLUX CARRIER FAMILY PROTEIN"/>
    <property type="match status" value="1"/>
</dbReference>
<reference evidence="9 10" key="1">
    <citation type="submission" date="2016-12" db="EMBL/GenBank/DDBJ databases">
        <title>Domibacillus sp. SAOS 44 whole genome sequencing.</title>
        <authorList>
            <person name="Verma A."/>
            <person name="Krishnamurthi S."/>
        </authorList>
    </citation>
    <scope>NUCLEOTIDE SEQUENCE [LARGE SCALE GENOMIC DNA]</scope>
    <source>
        <strain evidence="9 10">SAOS 44</strain>
    </source>
</reference>
<accession>A0A1Q5P6G8</accession>
<keyword evidence="7 8" id="KW-0472">Membrane</keyword>
<evidence type="ECO:0000313" key="10">
    <source>
        <dbReference type="Proteomes" id="UP000186524"/>
    </source>
</evidence>
<feature type="transmembrane region" description="Helical" evidence="8">
    <location>
        <begin position="287"/>
        <end position="311"/>
    </location>
</feature>
<feature type="transmembrane region" description="Helical" evidence="8">
    <location>
        <begin position="163"/>
        <end position="183"/>
    </location>
</feature>
<evidence type="ECO:0000256" key="4">
    <source>
        <dbReference type="ARBA" id="ARBA00022475"/>
    </source>
</evidence>
<name>A0A1Q5P6G8_9BACI</name>
<dbReference type="InterPro" id="IPR038770">
    <property type="entry name" value="Na+/solute_symporter_sf"/>
</dbReference>
<comment type="subcellular location">
    <subcellularLocation>
        <location evidence="1">Cell membrane</location>
        <topology evidence="1">Multi-pass membrane protein</topology>
    </subcellularLocation>
</comment>
<sequence>MELNVVIQSIVIISLMIMIGAILSRTYHFNEDTRSVFISIIVNVAMPCIILSSIFHVEMNENTFKMIVFVFCLSILINAAGIGLGWLLSAVFYRHSTNNRELALLSGLGNTGFIGIPLCAVLFGPEGALYAAIFDAGVDFTIWTLGALMLQRNKLFDFRTVKSMINMPIIAIIGGLVIAYFHIKPPFLIINLVDQLAALAAPLAMFYIGMLVMTLKGTKVKECGSKVWLPLTTKLFILPALVALLMIFLKPEQTIAQTILVQSMMPTLTLASILFAKYSADEDIGAITTVLSTLFALLTIPIMIYLVNIYVL</sequence>
<comment type="caution">
    <text evidence="9">The sequence shown here is derived from an EMBL/GenBank/DDBJ whole genome shotgun (WGS) entry which is preliminary data.</text>
</comment>
<keyword evidence="6 8" id="KW-1133">Transmembrane helix</keyword>
<evidence type="ECO:0000256" key="3">
    <source>
        <dbReference type="ARBA" id="ARBA00022448"/>
    </source>
</evidence>
<dbReference type="Proteomes" id="UP000186524">
    <property type="component" value="Unassembled WGS sequence"/>
</dbReference>
<keyword evidence="5 8" id="KW-0812">Transmembrane</keyword>
<protein>
    <submittedName>
        <fullName evidence="9">Permease</fullName>
    </submittedName>
</protein>
<evidence type="ECO:0000256" key="1">
    <source>
        <dbReference type="ARBA" id="ARBA00004651"/>
    </source>
</evidence>
<dbReference type="RefSeq" id="WP_073709882.1">
    <property type="nucleotide sequence ID" value="NZ_MRWQ01000001.1"/>
</dbReference>
<evidence type="ECO:0000256" key="6">
    <source>
        <dbReference type="ARBA" id="ARBA00022989"/>
    </source>
</evidence>
<dbReference type="GO" id="GO:0005886">
    <property type="term" value="C:plasma membrane"/>
    <property type="evidence" value="ECO:0007669"/>
    <property type="project" value="UniProtKB-SubCell"/>
</dbReference>
<proteinExistence type="inferred from homology"/>
<evidence type="ECO:0000256" key="8">
    <source>
        <dbReference type="SAM" id="Phobius"/>
    </source>
</evidence>
<dbReference type="Pfam" id="PF03547">
    <property type="entry name" value="Mem_trans"/>
    <property type="match status" value="2"/>
</dbReference>
<dbReference type="STRING" id="1714354.BLL40_00080"/>
<dbReference type="Gene3D" id="1.20.1530.20">
    <property type="match status" value="2"/>
</dbReference>
<dbReference type="InterPro" id="IPR004776">
    <property type="entry name" value="Mem_transp_PIN-like"/>
</dbReference>
<keyword evidence="3" id="KW-0813">Transport</keyword>